<evidence type="ECO:0000259" key="1">
    <source>
        <dbReference type="Pfam" id="PF03478"/>
    </source>
</evidence>
<organism evidence="2 3">
    <name type="scientific">Papaver atlanticum</name>
    <dbReference type="NCBI Taxonomy" id="357466"/>
    <lineage>
        <taxon>Eukaryota</taxon>
        <taxon>Viridiplantae</taxon>
        <taxon>Streptophyta</taxon>
        <taxon>Embryophyta</taxon>
        <taxon>Tracheophyta</taxon>
        <taxon>Spermatophyta</taxon>
        <taxon>Magnoliopsida</taxon>
        <taxon>Ranunculales</taxon>
        <taxon>Papaveraceae</taxon>
        <taxon>Papaveroideae</taxon>
        <taxon>Papaver</taxon>
    </lineage>
</organism>
<dbReference type="PANTHER" id="PTHR33127:SF5">
    <property type="entry name" value="TRANSMEMBRANE PROTEIN"/>
    <property type="match status" value="1"/>
</dbReference>
<name>A0AAD4T6N8_9MAGN</name>
<dbReference type="Pfam" id="PF03478">
    <property type="entry name" value="Beta-prop_KIB1-4"/>
    <property type="match status" value="2"/>
</dbReference>
<dbReference type="EMBL" id="JAJJMB010004060">
    <property type="protein sequence ID" value="KAI3944270.1"/>
    <property type="molecule type" value="Genomic_DNA"/>
</dbReference>
<dbReference type="AlphaFoldDB" id="A0AAD4T6N8"/>
<feature type="domain" description="KIB1-4 beta-propeller" evidence="1">
    <location>
        <begin position="378"/>
        <end position="504"/>
    </location>
</feature>
<protein>
    <recommendedName>
        <fullName evidence="1">KIB1-4 beta-propeller domain-containing protein</fullName>
    </recommendedName>
</protein>
<dbReference type="PANTHER" id="PTHR33127">
    <property type="entry name" value="TRANSMEMBRANE PROTEIN"/>
    <property type="match status" value="1"/>
</dbReference>
<evidence type="ECO:0000313" key="3">
    <source>
        <dbReference type="Proteomes" id="UP001202328"/>
    </source>
</evidence>
<feature type="domain" description="KIB1-4 beta-propeller" evidence="1">
    <location>
        <begin position="35"/>
        <end position="312"/>
    </location>
</feature>
<evidence type="ECO:0000313" key="2">
    <source>
        <dbReference type="EMBL" id="KAI3944270.1"/>
    </source>
</evidence>
<reference evidence="2" key="1">
    <citation type="submission" date="2022-04" db="EMBL/GenBank/DDBJ databases">
        <title>A functionally conserved STORR gene fusion in Papaver species that diverged 16.8 million years ago.</title>
        <authorList>
            <person name="Catania T."/>
        </authorList>
    </citation>
    <scope>NUCLEOTIDE SEQUENCE</scope>
    <source>
        <strain evidence="2">S-188037</strain>
    </source>
</reference>
<gene>
    <name evidence="2" type="ORF">MKW98_016500</name>
</gene>
<proteinExistence type="predicted"/>
<keyword evidence="3" id="KW-1185">Reference proteome</keyword>
<accession>A0AAD4T6N8</accession>
<comment type="caution">
    <text evidence="2">The sequence shown here is derived from an EMBL/GenBank/DDBJ whole genome shotgun (WGS) entry which is preliminary data.</text>
</comment>
<dbReference type="InterPro" id="IPR005174">
    <property type="entry name" value="KIB1-4_b-propeller"/>
</dbReference>
<dbReference type="Proteomes" id="UP001202328">
    <property type="component" value="Unassembled WGS sequence"/>
</dbReference>
<sequence length="586" mass="67603">MEEQAVSESPKAVPWLVLPYGEGKKIMLFLISLSRKRFWHKHSHQGWLILLCDLKDDDVDCDLSKSGEKDVNSISYWKYGDCLWNPVTLETIQLPSLLEWISKPDDYRMLDCVLSSPPRILDGSDGEDPVVLFLFSIEDTTRLNHVFLFCHPGDKNWRTQLYTQDAMFGIESLHCFKNRLYVICFNEQQLEIEQQQLGADDNHVTLSIKPFKVSFCSSLAFRGARDNSWSLTYCMECDDEFFKIRIYFNGTGFEKIVISIQITRLDFSLMEWKVVNTLGDHVLFIGKNTRVCCSAAELGLSKGCLYYTLPEDQRLYKFEVESAGDSVILPCLELPTPWYSPEWIMMPAGETVKEVKLGADEKDQDYILKTPEKRANINSYCAVFGIDWSGDGISIFCIRRGEQEWVSFEFDDVSTEKFPAMRNTPVLCNGIFYSAGYDGTLARFSLVDDYWEPLEKPVKQFNDSYPSYLVECGEDLLLVKLGCPEMPVRIFRLDFSDMEWVKLKVWEGICYFRMENKLYFPRLCLNGEGVSFYSLATGCYHSFGTKHFAKDFCGTEGWLGNCTWIEPNWAKSTPQELDWFNSLTVT</sequence>